<dbReference type="OrthoDB" id="4772576at2"/>
<reference evidence="3" key="1">
    <citation type="submission" date="2016-10" db="EMBL/GenBank/DDBJ databases">
        <authorList>
            <person name="Varghese N."/>
        </authorList>
    </citation>
    <scope>NUCLEOTIDE SEQUENCE [LARGE SCALE GENOMIC DNA]</scope>
    <source>
        <strain evidence="3">DSM 45096 / BCRC 16803 / CGMCC 4.1857 / CIP 109030 / JCM 12277 / KCTC 19219 / NBRC 100920 / 33214</strain>
    </source>
</reference>
<evidence type="ECO:0000313" key="3">
    <source>
        <dbReference type="Proteomes" id="UP000183015"/>
    </source>
</evidence>
<accession>A0A1H7UWP3</accession>
<evidence type="ECO:0000259" key="1">
    <source>
        <dbReference type="Pfam" id="PF08044"/>
    </source>
</evidence>
<dbReference type="PANTHER" id="PTHR40763:SF4">
    <property type="entry name" value="DUF1707 DOMAIN-CONTAINING PROTEIN"/>
    <property type="match status" value="1"/>
</dbReference>
<feature type="domain" description="DUF1707" evidence="1">
    <location>
        <begin position="15"/>
        <end position="65"/>
    </location>
</feature>
<organism evidence="2 3">
    <name type="scientific">Streptacidiphilus jiangxiensis</name>
    <dbReference type="NCBI Taxonomy" id="235985"/>
    <lineage>
        <taxon>Bacteria</taxon>
        <taxon>Bacillati</taxon>
        <taxon>Actinomycetota</taxon>
        <taxon>Actinomycetes</taxon>
        <taxon>Kitasatosporales</taxon>
        <taxon>Streptomycetaceae</taxon>
        <taxon>Streptacidiphilus</taxon>
    </lineage>
</organism>
<sequence>MPGEIVTVGAAGLKAAHVDRDHAIERLRAAAAEGRLTSEELDERVEAALTARTFGQLAALTADLPESDDGVAVIRQVTGKVRREGAWEVPAVMDLRPAWCDVTLDFTQARIVHPTLHLALDMKGGALRLITRPGVVVDATALTLQFAKTKLRPDASPSPADLREPLLRIRLTGALHFGKVVVRPARRFGR</sequence>
<keyword evidence="3" id="KW-1185">Reference proteome</keyword>
<evidence type="ECO:0000313" key="2">
    <source>
        <dbReference type="EMBL" id="SEM01382.1"/>
    </source>
</evidence>
<dbReference type="eggNOG" id="COG4758">
    <property type="taxonomic scope" value="Bacteria"/>
</dbReference>
<dbReference type="Pfam" id="PF08044">
    <property type="entry name" value="DUF1707"/>
    <property type="match status" value="1"/>
</dbReference>
<dbReference type="AlphaFoldDB" id="A0A1H7UWP3"/>
<dbReference type="STRING" id="235985.SAMN05414137_116222"/>
<dbReference type="PANTHER" id="PTHR40763">
    <property type="entry name" value="MEMBRANE PROTEIN-RELATED"/>
    <property type="match status" value="1"/>
</dbReference>
<dbReference type="EMBL" id="FOAZ01000016">
    <property type="protein sequence ID" value="SEM01382.1"/>
    <property type="molecule type" value="Genomic_DNA"/>
</dbReference>
<proteinExistence type="predicted"/>
<dbReference type="Proteomes" id="UP000183015">
    <property type="component" value="Unassembled WGS sequence"/>
</dbReference>
<protein>
    <recommendedName>
        <fullName evidence="1">DUF1707 domain-containing protein</fullName>
    </recommendedName>
</protein>
<name>A0A1H7UWP3_STRJI</name>
<dbReference type="InterPro" id="IPR012551">
    <property type="entry name" value="DUF1707_SHOCT-like"/>
</dbReference>
<gene>
    <name evidence="2" type="ORF">SAMN05414137_116222</name>
</gene>